<feature type="compositionally biased region" description="Basic residues" evidence="1">
    <location>
        <begin position="137"/>
        <end position="154"/>
    </location>
</feature>
<reference evidence="2 3" key="2">
    <citation type="submission" date="2019-01" db="EMBL/GenBank/DDBJ databases">
        <title>The decoding of complex shrimp genome reveals the adaptation for benthos swimmer, frequently molting mechanism and breeding impact on genome.</title>
        <authorList>
            <person name="Sun Y."/>
            <person name="Gao Y."/>
            <person name="Yu Y."/>
        </authorList>
    </citation>
    <scope>NUCLEOTIDE SEQUENCE [LARGE SCALE GENOMIC DNA]</scope>
    <source>
        <tissue evidence="2">Muscle</tissue>
    </source>
</reference>
<reference evidence="2 3" key="1">
    <citation type="submission" date="2018-04" db="EMBL/GenBank/DDBJ databases">
        <authorList>
            <person name="Zhang X."/>
            <person name="Yuan J."/>
            <person name="Li F."/>
            <person name="Xiang J."/>
        </authorList>
    </citation>
    <scope>NUCLEOTIDE SEQUENCE [LARGE SCALE GENOMIC DNA]</scope>
    <source>
        <tissue evidence="2">Muscle</tissue>
    </source>
</reference>
<feature type="region of interest" description="Disordered" evidence="1">
    <location>
        <begin position="124"/>
        <end position="162"/>
    </location>
</feature>
<evidence type="ECO:0000256" key="1">
    <source>
        <dbReference type="SAM" id="MobiDB-lite"/>
    </source>
</evidence>
<keyword evidence="3" id="KW-1185">Reference proteome</keyword>
<feature type="region of interest" description="Disordered" evidence="1">
    <location>
        <begin position="304"/>
        <end position="347"/>
    </location>
</feature>
<comment type="caution">
    <text evidence="2">The sequence shown here is derived from an EMBL/GenBank/DDBJ whole genome shotgun (WGS) entry which is preliminary data.</text>
</comment>
<accession>A0A423T2H5</accession>
<organism evidence="2 3">
    <name type="scientific">Penaeus vannamei</name>
    <name type="common">Whiteleg shrimp</name>
    <name type="synonym">Litopenaeus vannamei</name>
    <dbReference type="NCBI Taxonomy" id="6689"/>
    <lineage>
        <taxon>Eukaryota</taxon>
        <taxon>Metazoa</taxon>
        <taxon>Ecdysozoa</taxon>
        <taxon>Arthropoda</taxon>
        <taxon>Crustacea</taxon>
        <taxon>Multicrustacea</taxon>
        <taxon>Malacostraca</taxon>
        <taxon>Eumalacostraca</taxon>
        <taxon>Eucarida</taxon>
        <taxon>Decapoda</taxon>
        <taxon>Dendrobranchiata</taxon>
        <taxon>Penaeoidea</taxon>
        <taxon>Penaeidae</taxon>
        <taxon>Penaeus</taxon>
    </lineage>
</organism>
<dbReference type="EMBL" id="QCYY01002421">
    <property type="protein sequence ID" value="ROT70458.1"/>
    <property type="molecule type" value="Genomic_DNA"/>
</dbReference>
<proteinExistence type="predicted"/>
<name>A0A423T2H5_PENVA</name>
<sequence>MTTKSQTAISIIASPLMFIRSETKAGHPGSSLTDAALALASLSDAALALTSLSDASLALTSLSDAALALTFLSDAALALTSLSDAALALTSLSDAALALTFLRRALAHCPALTSLSAAGTHLTQRRLQATRPGTHLTQRRRPGTHLTQRRRPGHSPHSATPPLALTSLSDAALALTSLSDAAALALTSLSDAALALTSLSDAALALTLTSPPRPTLSHVHIVRDPVWSCLLSAGLESFYRLGHAHLAITTPTTPRGPASVIPNLPHQDLELANEWGSARLDPCVRSMRAAGVTRAVCLGRRDSQGRGGWGMGGESRRSLDAATRRPACERQEGRRDSPAGLRWSAPIRRRRDRPAGITASLALLPPPLAFLSPLLRSLFLYYPLFGSLPPS</sequence>
<protein>
    <submittedName>
        <fullName evidence="2">Putative foot protein 1 variant 1-like</fullName>
    </submittedName>
</protein>
<evidence type="ECO:0000313" key="2">
    <source>
        <dbReference type="EMBL" id="ROT70458.1"/>
    </source>
</evidence>
<feature type="compositionally biased region" description="Basic and acidic residues" evidence="1">
    <location>
        <begin position="314"/>
        <end position="337"/>
    </location>
</feature>
<dbReference type="Proteomes" id="UP000283509">
    <property type="component" value="Unassembled WGS sequence"/>
</dbReference>
<evidence type="ECO:0000313" key="3">
    <source>
        <dbReference type="Proteomes" id="UP000283509"/>
    </source>
</evidence>
<dbReference type="AlphaFoldDB" id="A0A423T2H5"/>
<gene>
    <name evidence="2" type="ORF">C7M84_011244</name>
</gene>
<dbReference type="SUPFAM" id="SSF141571">
    <property type="entry name" value="Pentapeptide repeat-like"/>
    <property type="match status" value="1"/>
</dbReference>